<sequence length="146" mass="16632">MPGIANGLHADVAELSTPIGPNRHGRWPQRIGIKTSIVRGPRCSVHFNGLTFNCLLSLIEMHLDGEATMLWQQAFRYIYLYFFLGFHLLKYRFWQTLQARSVHLLGITPAPFSGLKMLFLSELISKNKTKPKSAFLFECVPSYSCL</sequence>
<evidence type="ECO:0000313" key="1">
    <source>
        <dbReference type="EMBL" id="CAI5787870.1"/>
    </source>
</evidence>
<dbReference type="Proteomes" id="UP001178461">
    <property type="component" value="Chromosome 11"/>
</dbReference>
<name>A0AA35PJ62_9SAUR</name>
<organism evidence="1 2">
    <name type="scientific">Podarcis lilfordi</name>
    <name type="common">Lilford's wall lizard</name>
    <dbReference type="NCBI Taxonomy" id="74358"/>
    <lineage>
        <taxon>Eukaryota</taxon>
        <taxon>Metazoa</taxon>
        <taxon>Chordata</taxon>
        <taxon>Craniata</taxon>
        <taxon>Vertebrata</taxon>
        <taxon>Euteleostomi</taxon>
        <taxon>Lepidosauria</taxon>
        <taxon>Squamata</taxon>
        <taxon>Bifurcata</taxon>
        <taxon>Unidentata</taxon>
        <taxon>Episquamata</taxon>
        <taxon>Laterata</taxon>
        <taxon>Lacertibaenia</taxon>
        <taxon>Lacertidae</taxon>
        <taxon>Podarcis</taxon>
    </lineage>
</organism>
<gene>
    <name evidence="1" type="ORF">PODLI_1B016223</name>
</gene>
<protein>
    <submittedName>
        <fullName evidence="1">Uncharacterized protein</fullName>
    </submittedName>
</protein>
<keyword evidence="2" id="KW-1185">Reference proteome</keyword>
<accession>A0AA35PJ62</accession>
<dbReference type="AlphaFoldDB" id="A0AA35PJ62"/>
<evidence type="ECO:0000313" key="2">
    <source>
        <dbReference type="Proteomes" id="UP001178461"/>
    </source>
</evidence>
<dbReference type="EMBL" id="OX395136">
    <property type="protein sequence ID" value="CAI5787870.1"/>
    <property type="molecule type" value="Genomic_DNA"/>
</dbReference>
<proteinExistence type="predicted"/>
<reference evidence="1" key="1">
    <citation type="submission" date="2022-12" db="EMBL/GenBank/DDBJ databases">
        <authorList>
            <person name="Alioto T."/>
            <person name="Alioto T."/>
            <person name="Gomez Garrido J."/>
        </authorList>
    </citation>
    <scope>NUCLEOTIDE SEQUENCE</scope>
</reference>